<accession>A0A151J2T3</accession>
<keyword evidence="3" id="KW-1185">Reference proteome</keyword>
<organism evidence="2 3">
    <name type="scientific">Trachymyrmex cornetzi</name>
    <dbReference type="NCBI Taxonomy" id="471704"/>
    <lineage>
        <taxon>Eukaryota</taxon>
        <taxon>Metazoa</taxon>
        <taxon>Ecdysozoa</taxon>
        <taxon>Arthropoda</taxon>
        <taxon>Hexapoda</taxon>
        <taxon>Insecta</taxon>
        <taxon>Pterygota</taxon>
        <taxon>Neoptera</taxon>
        <taxon>Endopterygota</taxon>
        <taxon>Hymenoptera</taxon>
        <taxon>Apocrita</taxon>
        <taxon>Aculeata</taxon>
        <taxon>Formicoidea</taxon>
        <taxon>Formicidae</taxon>
        <taxon>Myrmicinae</taxon>
        <taxon>Trachymyrmex</taxon>
    </lineage>
</organism>
<feature type="compositionally biased region" description="Basic and acidic residues" evidence="1">
    <location>
        <begin position="103"/>
        <end position="113"/>
    </location>
</feature>
<protein>
    <submittedName>
        <fullName evidence="2">Uncharacterized protein</fullName>
    </submittedName>
</protein>
<gene>
    <name evidence="2" type="ORF">ALC57_11380</name>
</gene>
<reference evidence="2 3" key="1">
    <citation type="submission" date="2015-09" db="EMBL/GenBank/DDBJ databases">
        <title>Trachymyrmex cornetzi WGS genome.</title>
        <authorList>
            <person name="Nygaard S."/>
            <person name="Hu H."/>
            <person name="Boomsma J."/>
            <person name="Zhang G."/>
        </authorList>
    </citation>
    <scope>NUCLEOTIDE SEQUENCE [LARGE SCALE GENOMIC DNA]</scope>
    <source>
        <strain evidence="2">Tcor2-1</strain>
        <tissue evidence="2">Whole body</tissue>
    </source>
</reference>
<evidence type="ECO:0000256" key="1">
    <source>
        <dbReference type="SAM" id="MobiDB-lite"/>
    </source>
</evidence>
<dbReference type="Proteomes" id="UP000078492">
    <property type="component" value="Unassembled WGS sequence"/>
</dbReference>
<dbReference type="PANTHER" id="PTHR46601">
    <property type="entry name" value="ULP_PROTEASE DOMAIN-CONTAINING PROTEIN"/>
    <property type="match status" value="1"/>
</dbReference>
<proteinExistence type="predicted"/>
<feature type="compositionally biased region" description="Basic and acidic residues" evidence="1">
    <location>
        <begin position="121"/>
        <end position="131"/>
    </location>
</feature>
<name>A0A151J2T3_9HYME</name>
<sequence>EIVKKDPTRKITVSLKGLLSRWKRCKYIIDSQYRRLSCNDGSFARGYALPKVHKPYFQFRIIVSFIGSPLYSLASYLHGILFETVPKADSYIVNSARKISKSNEIRNSDEHTDSNASHSTVADKSEQEEKSRVEELEELLNGIKERFHSLPENDPERLRILTIAPLSWSIRKVATEFKTSRQMAQNARKIREERGILASATSKSGKKLPSETIKKVEAFYKSDENSRIMAGRKDTVTITVNNEKIKLQKRLILFNLKDLHEQYTKENIGFEVGFSKFASLRPKECVFAGASGTHCVCVCTTHENCKLLLNAINLPKLSQNLESPFNNLKDCMGAVMCTDPSPACYLNECDQCPTESTFSDTVLCLLEAAIEDVVFSAWKTTDRATLRIETLSSNNFVDELCDQVQQLKPHHFIAEQQSKYALEVREKLCEGEVIVHMDFSENYAFVVQNAVQAFHYNNNQCTLHPVVFYYRKDKEIFHKSLIFLSDCLSHDTVAVYVIQKLCHSIHTICVRCEKNNLFH</sequence>
<dbReference type="STRING" id="471704.A0A151J2T3"/>
<dbReference type="EMBL" id="KQ980349">
    <property type="protein sequence ID" value="KYN16362.1"/>
    <property type="molecule type" value="Genomic_DNA"/>
</dbReference>
<feature type="non-terminal residue" evidence="2">
    <location>
        <position position="1"/>
    </location>
</feature>
<dbReference type="AlphaFoldDB" id="A0A151J2T3"/>
<feature type="region of interest" description="Disordered" evidence="1">
    <location>
        <begin position="103"/>
        <end position="131"/>
    </location>
</feature>
<dbReference type="PANTHER" id="PTHR46601:SF1">
    <property type="entry name" value="ADF-H DOMAIN-CONTAINING PROTEIN"/>
    <property type="match status" value="1"/>
</dbReference>
<evidence type="ECO:0000313" key="3">
    <source>
        <dbReference type="Proteomes" id="UP000078492"/>
    </source>
</evidence>
<evidence type="ECO:0000313" key="2">
    <source>
        <dbReference type="EMBL" id="KYN16362.1"/>
    </source>
</evidence>